<evidence type="ECO:0000256" key="4">
    <source>
        <dbReference type="ARBA" id="ARBA00023136"/>
    </source>
</evidence>
<evidence type="ECO:0000256" key="6">
    <source>
        <dbReference type="SAM" id="Phobius"/>
    </source>
</evidence>
<dbReference type="InterPro" id="IPR032808">
    <property type="entry name" value="DoxX"/>
</dbReference>
<feature type="compositionally biased region" description="Low complexity" evidence="5">
    <location>
        <begin position="8"/>
        <end position="21"/>
    </location>
</feature>
<dbReference type="Pfam" id="PF07681">
    <property type="entry name" value="DoxX"/>
    <property type="match status" value="1"/>
</dbReference>
<evidence type="ECO:0000256" key="2">
    <source>
        <dbReference type="ARBA" id="ARBA00022692"/>
    </source>
</evidence>
<reference evidence="7 8" key="1">
    <citation type="submission" date="2018-08" db="EMBL/GenBank/DDBJ databases">
        <title>Genomic Encyclopedia of Archaeal and Bacterial Type Strains, Phase II (KMG-II): from individual species to whole genera.</title>
        <authorList>
            <person name="Goeker M."/>
        </authorList>
    </citation>
    <scope>NUCLEOTIDE SEQUENCE [LARGE SCALE GENOMIC DNA]</scope>
    <source>
        <strain evidence="7 8">DSM 2261</strain>
    </source>
</reference>
<dbReference type="Proteomes" id="UP000256345">
    <property type="component" value="Unassembled WGS sequence"/>
</dbReference>
<organism evidence="7 8">
    <name type="scientific">Archangium gephyra</name>
    <dbReference type="NCBI Taxonomy" id="48"/>
    <lineage>
        <taxon>Bacteria</taxon>
        <taxon>Pseudomonadati</taxon>
        <taxon>Myxococcota</taxon>
        <taxon>Myxococcia</taxon>
        <taxon>Myxococcales</taxon>
        <taxon>Cystobacterineae</taxon>
        <taxon>Archangiaceae</taxon>
        <taxon>Archangium</taxon>
    </lineage>
</organism>
<dbReference type="EMBL" id="QUMU01000006">
    <property type="protein sequence ID" value="REG30661.1"/>
    <property type="molecule type" value="Genomic_DNA"/>
</dbReference>
<gene>
    <name evidence="7" type="ORF">ATI61_106130</name>
</gene>
<sequence>MKSRGRSAAHVVPAVVPSRPSEGGTPSVRRGLPVRHAAWAEQVPETLGRRPLRDVPGVIFLSFGLMKAFASTFPFLVGAPGLAVSSGPEGFARLLTGLGVPFPLFNAWMVILVEVLCGVGLILGAWLPATALLTRLCALPLAVNMLVALSVGVRQVLGNPVVLDGLPVMNQSWRLPLEVGLLAAMVYLLWRPVARWRTGW</sequence>
<feature type="transmembrane region" description="Helical" evidence="6">
    <location>
        <begin position="104"/>
        <end position="126"/>
    </location>
</feature>
<protein>
    <submittedName>
        <fullName evidence="7">DoxX-like protein</fullName>
    </submittedName>
</protein>
<feature type="transmembrane region" description="Helical" evidence="6">
    <location>
        <begin position="133"/>
        <end position="153"/>
    </location>
</feature>
<keyword evidence="3 6" id="KW-1133">Transmembrane helix</keyword>
<proteinExistence type="predicted"/>
<evidence type="ECO:0000313" key="8">
    <source>
        <dbReference type="Proteomes" id="UP000256345"/>
    </source>
</evidence>
<keyword evidence="8" id="KW-1185">Reference proteome</keyword>
<name>A0ABX9JZS8_9BACT</name>
<evidence type="ECO:0000256" key="1">
    <source>
        <dbReference type="ARBA" id="ARBA00004141"/>
    </source>
</evidence>
<comment type="caution">
    <text evidence="7">The sequence shown here is derived from an EMBL/GenBank/DDBJ whole genome shotgun (WGS) entry which is preliminary data.</text>
</comment>
<comment type="subcellular location">
    <subcellularLocation>
        <location evidence="1">Membrane</location>
        <topology evidence="1">Multi-pass membrane protein</topology>
    </subcellularLocation>
</comment>
<keyword evidence="4 6" id="KW-0472">Membrane</keyword>
<feature type="transmembrane region" description="Helical" evidence="6">
    <location>
        <begin position="173"/>
        <end position="190"/>
    </location>
</feature>
<evidence type="ECO:0000313" key="7">
    <source>
        <dbReference type="EMBL" id="REG30661.1"/>
    </source>
</evidence>
<evidence type="ECO:0000256" key="5">
    <source>
        <dbReference type="SAM" id="MobiDB-lite"/>
    </source>
</evidence>
<keyword evidence="2 6" id="KW-0812">Transmembrane</keyword>
<evidence type="ECO:0000256" key="3">
    <source>
        <dbReference type="ARBA" id="ARBA00022989"/>
    </source>
</evidence>
<feature type="transmembrane region" description="Helical" evidence="6">
    <location>
        <begin position="58"/>
        <end position="84"/>
    </location>
</feature>
<accession>A0ABX9JZS8</accession>
<feature type="region of interest" description="Disordered" evidence="5">
    <location>
        <begin position="1"/>
        <end position="27"/>
    </location>
</feature>